<dbReference type="EMBL" id="AP023367">
    <property type="protein sequence ID" value="BCJ94178.1"/>
    <property type="molecule type" value="Genomic_DNA"/>
</dbReference>
<sequence>MSYFSIPADFKIETVDKYIDINERYDDQIIETYGQINSKDNLFGSGRPWDLIPLVGWGELEKYICYSQKNNIKFNYVLNSLCLGNKEFTDEGVDEILCFIKQLYSIGITSLTVAMPSLIELIKYTGLPFEIKASTICNITNSDRAKSYKTMGVDRIVLDESINRDFNELRAIRKVYGEKVELIANVICYKNCIYRFYHHNQMSHDWEYGKKNSIDYYSNRCALKRMDKPENILKMNFIRPEDITYYEDIGIQYFKLQGRQAVMKGNLPKAVESYFKRSYDGDLLLLLDSFTPTNNFRQPIHNKSLDGFIEPFYRNNICSNNCSQCNYCSEFFSHNFLVKDTIETNNLAKTYYSSTDSYINKIKKIMGDKINGE</sequence>
<dbReference type="Pfam" id="PF01136">
    <property type="entry name" value="Peptidase_U32"/>
    <property type="match status" value="1"/>
</dbReference>
<dbReference type="GO" id="GO:0008233">
    <property type="term" value="F:peptidase activity"/>
    <property type="evidence" value="ECO:0007669"/>
    <property type="project" value="UniProtKB-KW"/>
</dbReference>
<dbReference type="PANTHER" id="PTHR30217:SF10">
    <property type="entry name" value="23S RRNA 5-HYDROXYCYTIDINE C2501 SYNTHASE"/>
    <property type="match status" value="1"/>
</dbReference>
<proteinExistence type="predicted"/>
<dbReference type="PANTHER" id="PTHR30217">
    <property type="entry name" value="PEPTIDASE U32 FAMILY"/>
    <property type="match status" value="1"/>
</dbReference>
<reference evidence="1 2" key="1">
    <citation type="journal article" date="2016" name="Int. J. Syst. Evol. Microbiol.">
        <title>Descriptions of Anaerotaenia torta gen. nov., sp. nov. and Anaerocolumna cellulosilytica gen. nov., sp. nov. isolated from a methanogenic reactor of cattle waste.</title>
        <authorList>
            <person name="Uek A."/>
            <person name="Ohtaki Y."/>
            <person name="Kaku N."/>
            <person name="Ueki K."/>
        </authorList>
    </citation>
    <scope>NUCLEOTIDE SEQUENCE [LARGE SCALE GENOMIC DNA]</scope>
    <source>
        <strain evidence="1 2">SN021</strain>
    </source>
</reference>
<evidence type="ECO:0000313" key="2">
    <source>
        <dbReference type="Proteomes" id="UP000515561"/>
    </source>
</evidence>
<name>A0A6S6R545_9FIRM</name>
<dbReference type="InterPro" id="IPR051454">
    <property type="entry name" value="RNA/ubiquinone_mod_enzymes"/>
</dbReference>
<dbReference type="InterPro" id="IPR001539">
    <property type="entry name" value="Peptidase_U32"/>
</dbReference>
<dbReference type="RefSeq" id="WP_184091338.1">
    <property type="nucleotide sequence ID" value="NZ_AP023367.1"/>
</dbReference>
<organism evidence="1 2">
    <name type="scientific">Anaerocolumna cellulosilytica</name>
    <dbReference type="NCBI Taxonomy" id="433286"/>
    <lineage>
        <taxon>Bacteria</taxon>
        <taxon>Bacillati</taxon>
        <taxon>Bacillota</taxon>
        <taxon>Clostridia</taxon>
        <taxon>Lachnospirales</taxon>
        <taxon>Lachnospiraceae</taxon>
        <taxon>Anaerocolumna</taxon>
    </lineage>
</organism>
<keyword evidence="2" id="KW-1185">Reference proteome</keyword>
<gene>
    <name evidence="1" type="ORF">acsn021_17470</name>
</gene>
<dbReference type="GO" id="GO:0006508">
    <property type="term" value="P:proteolysis"/>
    <property type="evidence" value="ECO:0007669"/>
    <property type="project" value="UniProtKB-KW"/>
</dbReference>
<dbReference type="Proteomes" id="UP000515561">
    <property type="component" value="Chromosome"/>
</dbReference>
<accession>A0A6S6R545</accession>
<protein>
    <submittedName>
        <fullName evidence="1">Protease</fullName>
    </submittedName>
</protein>
<evidence type="ECO:0000313" key="1">
    <source>
        <dbReference type="EMBL" id="BCJ94178.1"/>
    </source>
</evidence>
<keyword evidence="1" id="KW-0645">Protease</keyword>
<keyword evidence="1" id="KW-0378">Hydrolase</keyword>
<dbReference type="KEGG" id="acel:acsn021_17470"/>
<dbReference type="AlphaFoldDB" id="A0A6S6R545"/>